<dbReference type="RefSeq" id="WP_068446753.1">
    <property type="nucleotide sequence ID" value="NZ_CP013862.1"/>
</dbReference>
<dbReference type="KEGG" id="lao:AOX59_15205"/>
<evidence type="ECO:0000256" key="3">
    <source>
        <dbReference type="ARBA" id="ARBA00022840"/>
    </source>
</evidence>
<dbReference type="PANTHER" id="PTHR42939:SF3">
    <property type="entry name" value="ABC TRANSPORTER ATP-BINDING COMPONENT"/>
    <property type="match status" value="1"/>
</dbReference>
<dbReference type="PANTHER" id="PTHR42939">
    <property type="entry name" value="ABC TRANSPORTER ATP-BINDING PROTEIN ALBC-RELATED"/>
    <property type="match status" value="1"/>
</dbReference>
<dbReference type="OrthoDB" id="2960217at2"/>
<dbReference type="GO" id="GO:0005524">
    <property type="term" value="F:ATP binding"/>
    <property type="evidence" value="ECO:0007669"/>
    <property type="project" value="UniProtKB-KW"/>
</dbReference>
<evidence type="ECO:0000313" key="5">
    <source>
        <dbReference type="EMBL" id="ALX49799.1"/>
    </source>
</evidence>
<evidence type="ECO:0000256" key="1">
    <source>
        <dbReference type="ARBA" id="ARBA00022448"/>
    </source>
</evidence>
<dbReference type="InterPro" id="IPR027417">
    <property type="entry name" value="P-loop_NTPase"/>
</dbReference>
<dbReference type="Proteomes" id="UP000050331">
    <property type="component" value="Chromosome"/>
</dbReference>
<dbReference type="SUPFAM" id="SSF52540">
    <property type="entry name" value="P-loop containing nucleoside triphosphate hydrolases"/>
    <property type="match status" value="1"/>
</dbReference>
<keyword evidence="6" id="KW-1185">Reference proteome</keyword>
<proteinExistence type="predicted"/>
<dbReference type="PROSITE" id="PS00211">
    <property type="entry name" value="ABC_TRANSPORTER_1"/>
    <property type="match status" value="1"/>
</dbReference>
<keyword evidence="1" id="KW-0813">Transport</keyword>
<dbReference type="SMART" id="SM00382">
    <property type="entry name" value="AAA"/>
    <property type="match status" value="1"/>
</dbReference>
<evidence type="ECO:0000259" key="4">
    <source>
        <dbReference type="PROSITE" id="PS50893"/>
    </source>
</evidence>
<evidence type="ECO:0000313" key="6">
    <source>
        <dbReference type="Proteomes" id="UP000050331"/>
    </source>
</evidence>
<accession>A0A0U4F2T8</accession>
<dbReference type="InterPro" id="IPR017871">
    <property type="entry name" value="ABC_transporter-like_CS"/>
</dbReference>
<dbReference type="AlphaFoldDB" id="A0A0U4F2T8"/>
<feature type="domain" description="ABC transporter" evidence="4">
    <location>
        <begin position="7"/>
        <end position="231"/>
    </location>
</feature>
<dbReference type="InterPro" id="IPR051782">
    <property type="entry name" value="ABC_Transporter_VariousFunc"/>
</dbReference>
<dbReference type="PROSITE" id="PS50893">
    <property type="entry name" value="ABC_TRANSPORTER_2"/>
    <property type="match status" value="1"/>
</dbReference>
<evidence type="ECO:0000256" key="2">
    <source>
        <dbReference type="ARBA" id="ARBA00022741"/>
    </source>
</evidence>
<dbReference type="GO" id="GO:0016887">
    <property type="term" value="F:ATP hydrolysis activity"/>
    <property type="evidence" value="ECO:0007669"/>
    <property type="project" value="InterPro"/>
</dbReference>
<dbReference type="STRING" id="1472767.AOX59_15205"/>
<reference evidence="5 6" key="1">
    <citation type="submission" date="2016-01" db="EMBL/GenBank/DDBJ databases">
        <title>Complete genome sequence of strain Lentibacillus amyloliquefaciens LAM0015T isolated from saline sediment.</title>
        <authorList>
            <person name="Wang J.-L."/>
            <person name="He M.-X."/>
        </authorList>
    </citation>
    <scope>NUCLEOTIDE SEQUENCE [LARGE SCALE GENOMIC DNA]</scope>
    <source>
        <strain evidence="5 6">LAM0015</strain>
    </source>
</reference>
<protein>
    <recommendedName>
        <fullName evidence="4">ABC transporter domain-containing protein</fullName>
    </recommendedName>
</protein>
<keyword evidence="3" id="KW-0067">ATP-binding</keyword>
<keyword evidence="2" id="KW-0547">Nucleotide-binding</keyword>
<dbReference type="Pfam" id="PF00005">
    <property type="entry name" value="ABC_tran"/>
    <property type="match status" value="1"/>
</dbReference>
<dbReference type="InterPro" id="IPR003593">
    <property type="entry name" value="AAA+_ATPase"/>
</dbReference>
<dbReference type="InterPro" id="IPR003439">
    <property type="entry name" value="ABC_transporter-like_ATP-bd"/>
</dbReference>
<dbReference type="Gene3D" id="3.40.50.300">
    <property type="entry name" value="P-loop containing nucleotide triphosphate hydrolases"/>
    <property type="match status" value="1"/>
</dbReference>
<sequence>MNAMHTLTCKNIVRQVGNDFTLGPINLEIPTGTVTAVIGNNGAGKTTFFQALSGDYPGEGETNILGYNSHHIEGKASFSYVPQSFPEFHPFRLQQLRDFQAAHDETWNEALFQLYIQQFKLPMNKRIQDLSVGMQRKAVIALQLSRETSFLLLDEPFAGLDMEGQTQFEKILLSKMEGNPQCSIVFATHVASEVGRLADFVVIMKHGKASTPIEKDTLRQQWKRIWLTKPMEDMEDAPGVKKVLTEPALQIITNNAPETETWLANRGAEVVKRTTLDLYESLPLILNEERNTFEMEKERGVISDDIND</sequence>
<organism evidence="5 6">
    <name type="scientific">Lentibacillus amyloliquefaciens</name>
    <dbReference type="NCBI Taxonomy" id="1472767"/>
    <lineage>
        <taxon>Bacteria</taxon>
        <taxon>Bacillati</taxon>
        <taxon>Bacillota</taxon>
        <taxon>Bacilli</taxon>
        <taxon>Bacillales</taxon>
        <taxon>Bacillaceae</taxon>
        <taxon>Lentibacillus</taxon>
    </lineage>
</organism>
<dbReference type="EMBL" id="CP013862">
    <property type="protein sequence ID" value="ALX49799.1"/>
    <property type="molecule type" value="Genomic_DNA"/>
</dbReference>
<name>A0A0U4F2T8_9BACI</name>
<gene>
    <name evidence="5" type="ORF">AOX59_15205</name>
</gene>